<dbReference type="AlphaFoldDB" id="A0A061S3U4"/>
<organism evidence="1">
    <name type="scientific">Tetraselmis sp. GSL018</name>
    <dbReference type="NCBI Taxonomy" id="582737"/>
    <lineage>
        <taxon>Eukaryota</taxon>
        <taxon>Viridiplantae</taxon>
        <taxon>Chlorophyta</taxon>
        <taxon>core chlorophytes</taxon>
        <taxon>Chlorodendrophyceae</taxon>
        <taxon>Chlorodendrales</taxon>
        <taxon>Chlorodendraceae</taxon>
        <taxon>Tetraselmis</taxon>
    </lineage>
</organism>
<sequence length="309" mass="32497">MILGQIGHRYNTTIVLTAVSSNPVANTLENIEENLKDRFKEGIGRIVETTVEHFATCAGTTCKAASVSEADTNECFCCCTDEPLDGGRPEGTCLHGRSCSDFCDSEAYQGVVSCPTSVLDALKPSTGEPVVTARLSFLVRVTAAAGESLGPGGAGAAESALAETVEEVTGRQRMASVSVDRWVQMPSSASWRDSAVAHFSVSSEHTSITYRLFSAIVEKIDGGAVAGALSRAGLPLGEVALLGESTAAQIVETHAVFADAETAEAFVARAEAPSAWAPEQQWLEESDSLAPLRMRASFRVSLDRPPATP</sequence>
<reference evidence="1" key="1">
    <citation type="submission" date="2014-05" db="EMBL/GenBank/DDBJ databases">
        <title>The transcriptome of the halophilic microalga Tetraselmis sp. GSL018 isolated from the Great Salt Lake, Utah.</title>
        <authorList>
            <person name="Jinkerson R.E."/>
            <person name="D'Adamo S."/>
            <person name="Posewitz M.C."/>
        </authorList>
    </citation>
    <scope>NUCLEOTIDE SEQUENCE</scope>
    <source>
        <strain evidence="1">GSL018</strain>
    </source>
</reference>
<gene>
    <name evidence="1" type="ORF">TSPGSL018_17368</name>
</gene>
<name>A0A061S3U4_9CHLO</name>
<accession>A0A061S3U4</accession>
<dbReference type="EMBL" id="GBEZ01007931">
    <property type="protein sequence ID" value="JAC77565.1"/>
    <property type="molecule type" value="Transcribed_RNA"/>
</dbReference>
<feature type="non-terminal residue" evidence="1">
    <location>
        <position position="309"/>
    </location>
</feature>
<protein>
    <submittedName>
        <fullName evidence="1">Uncharacterized protein</fullName>
    </submittedName>
</protein>
<evidence type="ECO:0000313" key="1">
    <source>
        <dbReference type="EMBL" id="JAC77565.1"/>
    </source>
</evidence>
<proteinExistence type="predicted"/>